<protein>
    <submittedName>
        <fullName evidence="3">Uncharacterized protein</fullName>
    </submittedName>
</protein>
<reference evidence="3 4" key="1">
    <citation type="submission" date="2015-11" db="EMBL/GenBank/DDBJ databases">
        <title>Genomic analysis of 38 Legionella species identifies large and diverse effector repertoires.</title>
        <authorList>
            <person name="Burstein D."/>
            <person name="Amaro F."/>
            <person name="Zusman T."/>
            <person name="Lifshitz Z."/>
            <person name="Cohen O."/>
            <person name="Gilbert J.A."/>
            <person name="Pupko T."/>
            <person name="Shuman H.A."/>
            <person name="Segal G."/>
        </authorList>
    </citation>
    <scope>NUCLEOTIDE SEQUENCE [LARGE SCALE GENOMIC DNA]</scope>
    <source>
        <strain evidence="3 4">ATCC 700990</strain>
    </source>
</reference>
<comment type="caution">
    <text evidence="3">The sequence shown here is derived from an EMBL/GenBank/DDBJ whole genome shotgun (WGS) entry which is preliminary data.</text>
</comment>
<sequence>MTHLSIRELNKIVEEAKILYRSGINTEAVSLKPYVDAFKAARAKQPTHSLLESSERLENEELLKARLERVKNSLDIEPIEDYKQASDFANEDESSPIGDREQRFEESLRETLREKFIVEDPVFAVIIEIDRHIQQFRSPANWFQRSAQDKIEALEKLKEMLLESEHDEVRTIPEIIDEWKTDHESTITRSRNIFKSQATDLLTSTAYFIKDLRLAYQHETSSLRKNSDLTRADKVKFYQPFLAYIQARTTWLQQILTTIFRITELSDEKLTLAKDVVEKIQDCDSYETLNSMLATKKEEHTELSKDYGQLHYNLDDRGEIEPTVVSQTSQYEDNSRPPRTQQSKPVPFWNRDVKGDQLISNSDLASAFHDSISMIP</sequence>
<dbReference type="OrthoDB" id="5657181at2"/>
<dbReference type="EMBL" id="LNXY01000001">
    <property type="protein sequence ID" value="KTC93725.1"/>
    <property type="molecule type" value="Genomic_DNA"/>
</dbReference>
<evidence type="ECO:0000313" key="3">
    <source>
        <dbReference type="EMBL" id="KTC93725.1"/>
    </source>
</evidence>
<proteinExistence type="predicted"/>
<keyword evidence="1" id="KW-0175">Coiled coil</keyword>
<dbReference type="PATRIC" id="fig|1212489.4.peg.75"/>
<feature type="compositionally biased region" description="Polar residues" evidence="2">
    <location>
        <begin position="327"/>
        <end position="344"/>
    </location>
</feature>
<organism evidence="3 4">
    <name type="scientific">Legionella drozanskii LLAP-1</name>
    <dbReference type="NCBI Taxonomy" id="1212489"/>
    <lineage>
        <taxon>Bacteria</taxon>
        <taxon>Pseudomonadati</taxon>
        <taxon>Pseudomonadota</taxon>
        <taxon>Gammaproteobacteria</taxon>
        <taxon>Legionellales</taxon>
        <taxon>Legionellaceae</taxon>
        <taxon>Legionella</taxon>
    </lineage>
</organism>
<evidence type="ECO:0000256" key="2">
    <source>
        <dbReference type="SAM" id="MobiDB-lite"/>
    </source>
</evidence>
<accession>A0A0W0TE36</accession>
<keyword evidence="4" id="KW-1185">Reference proteome</keyword>
<gene>
    <name evidence="3" type="ORF">Ldro_0075</name>
</gene>
<dbReference type="AlphaFoldDB" id="A0A0W0TE36"/>
<feature type="region of interest" description="Disordered" evidence="2">
    <location>
        <begin position="327"/>
        <end position="349"/>
    </location>
</feature>
<name>A0A0W0TE36_9GAMM</name>
<evidence type="ECO:0000256" key="1">
    <source>
        <dbReference type="SAM" id="Coils"/>
    </source>
</evidence>
<dbReference type="RefSeq" id="WP_058494442.1">
    <property type="nucleotide sequence ID" value="NZ_CAAAIU010000006.1"/>
</dbReference>
<feature type="coiled-coil region" evidence="1">
    <location>
        <begin position="50"/>
        <end position="77"/>
    </location>
</feature>
<dbReference type="Proteomes" id="UP000054736">
    <property type="component" value="Unassembled WGS sequence"/>
</dbReference>
<evidence type="ECO:0000313" key="4">
    <source>
        <dbReference type="Proteomes" id="UP000054736"/>
    </source>
</evidence>